<organism evidence="2 3">
    <name type="scientific">Aerophobetes bacterium</name>
    <dbReference type="NCBI Taxonomy" id="2030807"/>
    <lineage>
        <taxon>Bacteria</taxon>
        <taxon>Candidatus Aerophobota</taxon>
    </lineage>
</organism>
<feature type="region of interest" description="Disordered" evidence="1">
    <location>
        <begin position="175"/>
        <end position="237"/>
    </location>
</feature>
<sequence length="365" mass="38076">MVGIPQALKDAGSTAYRAVRNIPTTVSNISVSPSFSHQAIDLTRSTKEHSQTGNVLQRHLVAPYLQLVAAVAETVSGAARTVEAVLNMPICILRLDLLGAGKSTITALKTAVKTVGFVAASVVLAVAGIFFPETAFSALDREVAERETTSFGTVYAASGDEIAARVIVQSENGVQYSNDTDVSSSESESEGEKSVPQTPQRKHRMRQASRETNVALEAGSVSPVASENGSGSLLTLLSPADGEGRVVAQETTSHIPRRTTRHTSRDTAAALSVIQEGASPAPSEDGSEGLLARSPVRSEVDGGDLIGLSTPPSTKGGFDDEASFLDQAATPKLTPRGARQVTREARALDAALLVVDTNDSTEQAG</sequence>
<comment type="caution">
    <text evidence="2">The sequence shown here is derived from an EMBL/GenBank/DDBJ whole genome shotgun (WGS) entry which is preliminary data.</text>
</comment>
<accession>A0A2A4YLV7</accession>
<name>A0A2A4YLV7_UNCAE</name>
<feature type="region of interest" description="Disordered" evidence="1">
    <location>
        <begin position="301"/>
        <end position="321"/>
    </location>
</feature>
<reference evidence="3" key="1">
    <citation type="submission" date="2017-08" db="EMBL/GenBank/DDBJ databases">
        <title>A dynamic microbial community with high functional redundancy inhabits the cold, oxic subseafloor aquifer.</title>
        <authorList>
            <person name="Tully B.J."/>
            <person name="Wheat C.G."/>
            <person name="Glazer B.T."/>
            <person name="Huber J.A."/>
        </authorList>
    </citation>
    <scope>NUCLEOTIDE SEQUENCE [LARGE SCALE GENOMIC DNA]</scope>
</reference>
<evidence type="ECO:0000313" key="3">
    <source>
        <dbReference type="Proteomes" id="UP000217838"/>
    </source>
</evidence>
<evidence type="ECO:0000313" key="2">
    <source>
        <dbReference type="EMBL" id="PCI95823.1"/>
    </source>
</evidence>
<evidence type="ECO:0000256" key="1">
    <source>
        <dbReference type="SAM" id="MobiDB-lite"/>
    </source>
</evidence>
<protein>
    <submittedName>
        <fullName evidence="2">Uncharacterized protein</fullName>
    </submittedName>
</protein>
<feature type="compositionally biased region" description="Polar residues" evidence="1">
    <location>
        <begin position="223"/>
        <end position="235"/>
    </location>
</feature>
<dbReference type="AlphaFoldDB" id="A0A2A4YLV7"/>
<proteinExistence type="predicted"/>
<dbReference type="EMBL" id="NVUU01000008">
    <property type="protein sequence ID" value="PCI95823.1"/>
    <property type="molecule type" value="Genomic_DNA"/>
</dbReference>
<gene>
    <name evidence="2" type="ORF">COB11_01110</name>
</gene>
<dbReference type="Proteomes" id="UP000217838">
    <property type="component" value="Unassembled WGS sequence"/>
</dbReference>